<gene>
    <name evidence="1" type="ORF">MPPM_2569</name>
</gene>
<proteinExistence type="predicted"/>
<evidence type="ECO:0000313" key="2">
    <source>
        <dbReference type="Proteomes" id="UP000218288"/>
    </source>
</evidence>
<protein>
    <submittedName>
        <fullName evidence="1">Uncharacterized protein</fullName>
    </submittedName>
</protein>
<name>A0A160PEZ3_9HYPH</name>
<sequence length="167" mass="18799">MTNPPIEKSFLHRYEVSFADGSKRFASVKSSLAQVDDNIPQELAAHWEEIFSRKFRSARLISCRAIVPPSETTKLPRTSKDVSVVQGDPPALAEFLCACFAPRKHRDGILGDLATDYRKHLNEGSAARAKRLYWGGVLATMWPLLRRWVARVAWSSVGASILKWWSS</sequence>
<organism evidence="1 2">
    <name type="scientific">Methylorubrum populi</name>
    <dbReference type="NCBI Taxonomy" id="223967"/>
    <lineage>
        <taxon>Bacteria</taxon>
        <taxon>Pseudomonadati</taxon>
        <taxon>Pseudomonadota</taxon>
        <taxon>Alphaproteobacteria</taxon>
        <taxon>Hyphomicrobiales</taxon>
        <taxon>Methylobacteriaceae</taxon>
        <taxon>Methylorubrum</taxon>
    </lineage>
</organism>
<dbReference type="EMBL" id="AP014809">
    <property type="protein sequence ID" value="BAU91174.1"/>
    <property type="molecule type" value="Genomic_DNA"/>
</dbReference>
<dbReference type="Proteomes" id="UP000218288">
    <property type="component" value="Chromosome"/>
</dbReference>
<dbReference type="AlphaFoldDB" id="A0A160PEZ3"/>
<reference evidence="1 2" key="1">
    <citation type="journal article" date="2016" name="Genome Announc.">
        <title>Complete Genome Sequence of Methylobacterium populi P-1M, Isolated from Pink-Pigmented Household Biofilm.</title>
        <authorList>
            <person name="Morohoshi T."/>
            <person name="Ikeda T."/>
        </authorList>
    </citation>
    <scope>NUCLEOTIDE SEQUENCE [LARGE SCALE GENOMIC DNA]</scope>
    <source>
        <strain evidence="1 2">P-1M</strain>
    </source>
</reference>
<evidence type="ECO:0000313" key="1">
    <source>
        <dbReference type="EMBL" id="BAU91174.1"/>
    </source>
</evidence>
<accession>A0A160PEZ3</accession>